<proteinExistence type="predicted"/>
<accession>A0A0N0XKR6</accession>
<evidence type="ECO:0000256" key="1">
    <source>
        <dbReference type="SAM" id="MobiDB-lite"/>
    </source>
</evidence>
<keyword evidence="3" id="KW-1185">Reference proteome</keyword>
<gene>
    <name evidence="2" type="ORF">WG78_11240</name>
</gene>
<sequence length="58" mass="6388">MPALSIPVPPSQRYRKPIPLPPGETGLHMPERDGELLEPTISDMPVYPGMPDAPRTLQ</sequence>
<feature type="region of interest" description="Disordered" evidence="1">
    <location>
        <begin position="1"/>
        <end position="58"/>
    </location>
</feature>
<dbReference type="Proteomes" id="UP000037939">
    <property type="component" value="Unassembled WGS sequence"/>
</dbReference>
<comment type="caution">
    <text evidence="2">The sequence shown here is derived from an EMBL/GenBank/DDBJ whole genome shotgun (WGS) entry which is preliminary data.</text>
</comment>
<evidence type="ECO:0000313" key="3">
    <source>
        <dbReference type="Proteomes" id="UP000037939"/>
    </source>
</evidence>
<evidence type="ECO:0000313" key="2">
    <source>
        <dbReference type="EMBL" id="KPC53061.1"/>
    </source>
</evidence>
<name>A0A0N0XKR6_9NEIS</name>
<dbReference type="RefSeq" id="WP_161805105.1">
    <property type="nucleotide sequence ID" value="NZ_LAQT01000008.1"/>
</dbReference>
<organism evidence="2 3">
    <name type="scientific">Amantichitinum ursilacus</name>
    <dbReference type="NCBI Taxonomy" id="857265"/>
    <lineage>
        <taxon>Bacteria</taxon>
        <taxon>Pseudomonadati</taxon>
        <taxon>Pseudomonadota</taxon>
        <taxon>Betaproteobacteria</taxon>
        <taxon>Neisseriales</taxon>
        <taxon>Chitinibacteraceae</taxon>
        <taxon>Amantichitinum</taxon>
    </lineage>
</organism>
<dbReference type="STRING" id="857265.WG78_11240"/>
<protein>
    <submittedName>
        <fullName evidence="2">Uncharacterized protein</fullName>
    </submittedName>
</protein>
<dbReference type="EMBL" id="LAQT01000008">
    <property type="protein sequence ID" value="KPC53061.1"/>
    <property type="molecule type" value="Genomic_DNA"/>
</dbReference>
<dbReference type="AlphaFoldDB" id="A0A0N0XKR6"/>
<reference evidence="2 3" key="1">
    <citation type="submission" date="2015-07" db="EMBL/GenBank/DDBJ databases">
        <title>Draft genome sequence of the Amantichitinum ursilacus IGB-41, a new chitin-degrading bacterium.</title>
        <authorList>
            <person name="Kirstahler P."/>
            <person name="Guenther M."/>
            <person name="Grumaz C."/>
            <person name="Rupp S."/>
            <person name="Zibek S."/>
            <person name="Sohn K."/>
        </authorList>
    </citation>
    <scope>NUCLEOTIDE SEQUENCE [LARGE SCALE GENOMIC DNA]</scope>
    <source>
        <strain evidence="2 3">IGB-41</strain>
    </source>
</reference>